<keyword evidence="4" id="KW-1185">Reference proteome</keyword>
<name>A0A2A9DVB9_9MICO</name>
<sequence length="129" mass="13769">MSTQRAHHSRRAAVSLATLLTASGLVHAVRPQTFDPVVPRSLPGSPRFWTINSGLAEWGIAGLLAFRRTQSLGGLIASAFFVAVFPANVRTVRVARRRGPVAIVIAVLRLPVQVPLVLMALSAARATGR</sequence>
<keyword evidence="1" id="KW-0812">Transmembrane</keyword>
<feature type="chain" id="PRO_5012653891" evidence="2">
    <location>
        <begin position="29"/>
        <end position="129"/>
    </location>
</feature>
<feature type="transmembrane region" description="Helical" evidence="1">
    <location>
        <begin position="101"/>
        <end position="124"/>
    </location>
</feature>
<protein>
    <submittedName>
        <fullName evidence="3">Putative membrane protein</fullName>
    </submittedName>
</protein>
<dbReference type="AlphaFoldDB" id="A0A2A9DVB9"/>
<reference evidence="3 4" key="1">
    <citation type="submission" date="2017-10" db="EMBL/GenBank/DDBJ databases">
        <title>Sequencing the genomes of 1000 actinobacteria strains.</title>
        <authorList>
            <person name="Klenk H.-P."/>
        </authorList>
    </citation>
    <scope>NUCLEOTIDE SEQUENCE [LARGE SCALE GENOMIC DNA]</scope>
    <source>
        <strain evidence="3 4">DSM 21798</strain>
    </source>
</reference>
<feature type="signal peptide" evidence="2">
    <location>
        <begin position="1"/>
        <end position="28"/>
    </location>
</feature>
<evidence type="ECO:0000313" key="4">
    <source>
        <dbReference type="Proteomes" id="UP000221369"/>
    </source>
</evidence>
<gene>
    <name evidence="3" type="ORF">ATJ78_1663</name>
</gene>
<dbReference type="PANTHER" id="PTHR36974">
    <property type="entry name" value="MEMBRANE PROTEIN-RELATED"/>
    <property type="match status" value="1"/>
</dbReference>
<evidence type="ECO:0000313" key="3">
    <source>
        <dbReference type="EMBL" id="PFG30727.1"/>
    </source>
</evidence>
<keyword evidence="1" id="KW-1133">Transmembrane helix</keyword>
<dbReference type="EMBL" id="PDJE01000001">
    <property type="protein sequence ID" value="PFG30727.1"/>
    <property type="molecule type" value="Genomic_DNA"/>
</dbReference>
<feature type="transmembrane region" description="Helical" evidence="1">
    <location>
        <begin position="72"/>
        <end position="89"/>
    </location>
</feature>
<accession>A0A2A9DVB9</accession>
<evidence type="ECO:0000256" key="2">
    <source>
        <dbReference type="SAM" id="SignalP"/>
    </source>
</evidence>
<dbReference type="PANTHER" id="PTHR36974:SF1">
    <property type="entry name" value="DOXX FAMILY MEMBRANE PROTEIN"/>
    <property type="match status" value="1"/>
</dbReference>
<dbReference type="Proteomes" id="UP000221369">
    <property type="component" value="Unassembled WGS sequence"/>
</dbReference>
<evidence type="ECO:0000256" key="1">
    <source>
        <dbReference type="SAM" id="Phobius"/>
    </source>
</evidence>
<organism evidence="3 4">
    <name type="scientific">Paramicrobacterium agarici</name>
    <dbReference type="NCBI Taxonomy" id="630514"/>
    <lineage>
        <taxon>Bacteria</taxon>
        <taxon>Bacillati</taxon>
        <taxon>Actinomycetota</taxon>
        <taxon>Actinomycetes</taxon>
        <taxon>Micrococcales</taxon>
        <taxon>Microbacteriaceae</taxon>
        <taxon>Paramicrobacterium</taxon>
    </lineage>
</organism>
<comment type="caution">
    <text evidence="3">The sequence shown here is derived from an EMBL/GenBank/DDBJ whole genome shotgun (WGS) entry which is preliminary data.</text>
</comment>
<keyword evidence="2" id="KW-0732">Signal</keyword>
<keyword evidence="1" id="KW-0472">Membrane</keyword>
<proteinExistence type="predicted"/>
<dbReference type="RefSeq" id="WP_098407151.1">
    <property type="nucleotide sequence ID" value="NZ_PDJE01000001.1"/>
</dbReference>